<keyword evidence="7" id="KW-0482">Metalloprotease</keyword>
<evidence type="ECO:0000256" key="8">
    <source>
        <dbReference type="ARBA" id="ARBA00023157"/>
    </source>
</evidence>
<dbReference type="Proteomes" id="UP000199400">
    <property type="component" value="Unassembled WGS sequence"/>
</dbReference>
<proteinExistence type="inferred from homology"/>
<evidence type="ECO:0000256" key="3">
    <source>
        <dbReference type="ARBA" id="ARBA00022723"/>
    </source>
</evidence>
<evidence type="ECO:0000256" key="1">
    <source>
        <dbReference type="ARBA" id="ARBA00008721"/>
    </source>
</evidence>
<keyword evidence="5" id="KW-0378">Hydrolase</keyword>
<comment type="similarity">
    <text evidence="1">Belongs to the peptidase M43B family.</text>
</comment>
<dbReference type="CDD" id="cd04275">
    <property type="entry name" value="ZnMc_pappalysin_like"/>
    <property type="match status" value="1"/>
</dbReference>
<sequence length="318" mass="33344">MRAINNVWTFIAASLCFACDEPEPRRDVNVAAPEAAALADACVDEDDAVACTGAESLASAGVDGRCGTHPTGEQVEAMELDFNARRAGAARIAFVPRVIPTYVHVITDSEGHGKVAPERIEQQLDVLNAAFLPAGITFSLAGVDVTANDAWYAMDVGSAAETAAKTALRVGGAGSLNIYTAGLGGGLLGWATFPWEYAFSPEVDGVVLLHESLPGGAAAPYHLGDTAVHEVGHWAGLYHTFQGGCGGDLDDGGDRVIDTPSEAGPAFGCPVGLDSCRLPGLDPIHNFMDYSDDACLDSFTHGQVARMEYQLTLYREEV</sequence>
<dbReference type="SUPFAM" id="SSF55486">
    <property type="entry name" value="Metalloproteases ('zincins'), catalytic domain"/>
    <property type="match status" value="1"/>
</dbReference>
<dbReference type="Gene3D" id="3.40.390.10">
    <property type="entry name" value="Collagenase (Catalytic Domain)"/>
    <property type="match status" value="1"/>
</dbReference>
<dbReference type="STRING" id="54.SAMN02745121_02995"/>
<evidence type="ECO:0000256" key="2">
    <source>
        <dbReference type="ARBA" id="ARBA00022670"/>
    </source>
</evidence>
<reference evidence="11" key="1">
    <citation type="submission" date="2016-10" db="EMBL/GenBank/DDBJ databases">
        <authorList>
            <person name="Varghese N."/>
            <person name="Submissions S."/>
        </authorList>
    </citation>
    <scope>NUCLEOTIDE SEQUENCE [LARGE SCALE GENOMIC DNA]</scope>
    <source>
        <strain evidence="11">ATCC 25963</strain>
    </source>
</reference>
<evidence type="ECO:0000256" key="5">
    <source>
        <dbReference type="ARBA" id="ARBA00022801"/>
    </source>
</evidence>
<name>A0A1I1XPR2_9BACT</name>
<accession>A0A1I1XPR2</accession>
<protein>
    <submittedName>
        <fullName evidence="10">Pregnancy-associated plasma protein-A</fullName>
    </submittedName>
</protein>
<dbReference type="InterPro" id="IPR008754">
    <property type="entry name" value="Peptidase_M43"/>
</dbReference>
<keyword evidence="6" id="KW-0862">Zinc</keyword>
<evidence type="ECO:0000256" key="6">
    <source>
        <dbReference type="ARBA" id="ARBA00022833"/>
    </source>
</evidence>
<feature type="domain" description="Peptidase M43 pregnancy-associated plasma-A" evidence="9">
    <location>
        <begin position="226"/>
        <end position="310"/>
    </location>
</feature>
<evidence type="ECO:0000259" key="9">
    <source>
        <dbReference type="Pfam" id="PF05572"/>
    </source>
</evidence>
<dbReference type="OrthoDB" id="6278496at2"/>
<evidence type="ECO:0000256" key="4">
    <source>
        <dbReference type="ARBA" id="ARBA00022729"/>
    </source>
</evidence>
<keyword evidence="8" id="KW-1015">Disulfide bond</keyword>
<keyword evidence="2" id="KW-0645">Protease</keyword>
<keyword evidence="3" id="KW-0479">Metal-binding</keyword>
<dbReference type="EMBL" id="FOMX01000008">
    <property type="protein sequence ID" value="SFE09322.1"/>
    <property type="molecule type" value="Genomic_DNA"/>
</dbReference>
<dbReference type="RefSeq" id="WP_096331155.1">
    <property type="nucleotide sequence ID" value="NZ_FOMX01000008.1"/>
</dbReference>
<evidence type="ECO:0000313" key="10">
    <source>
        <dbReference type="EMBL" id="SFE09322.1"/>
    </source>
</evidence>
<dbReference type="GO" id="GO:0008237">
    <property type="term" value="F:metallopeptidase activity"/>
    <property type="evidence" value="ECO:0007669"/>
    <property type="project" value="UniProtKB-KW"/>
</dbReference>
<organism evidence="10 11">
    <name type="scientific">Nannocystis exedens</name>
    <dbReference type="NCBI Taxonomy" id="54"/>
    <lineage>
        <taxon>Bacteria</taxon>
        <taxon>Pseudomonadati</taxon>
        <taxon>Myxococcota</taxon>
        <taxon>Polyangia</taxon>
        <taxon>Nannocystales</taxon>
        <taxon>Nannocystaceae</taxon>
        <taxon>Nannocystis</taxon>
    </lineage>
</organism>
<dbReference type="GO" id="GO:0046872">
    <property type="term" value="F:metal ion binding"/>
    <property type="evidence" value="ECO:0007669"/>
    <property type="project" value="UniProtKB-KW"/>
</dbReference>
<dbReference type="Pfam" id="PF05572">
    <property type="entry name" value="Peptidase_M43"/>
    <property type="match status" value="1"/>
</dbReference>
<dbReference type="AlphaFoldDB" id="A0A1I1XPR2"/>
<dbReference type="PANTHER" id="PTHR47466">
    <property type="match status" value="1"/>
</dbReference>
<evidence type="ECO:0000313" key="11">
    <source>
        <dbReference type="Proteomes" id="UP000199400"/>
    </source>
</evidence>
<dbReference type="GO" id="GO:0006508">
    <property type="term" value="P:proteolysis"/>
    <property type="evidence" value="ECO:0007669"/>
    <property type="project" value="UniProtKB-KW"/>
</dbReference>
<dbReference type="InterPro" id="IPR024079">
    <property type="entry name" value="MetalloPept_cat_dom_sf"/>
</dbReference>
<keyword evidence="4" id="KW-0732">Signal</keyword>
<evidence type="ECO:0000256" key="7">
    <source>
        <dbReference type="ARBA" id="ARBA00023049"/>
    </source>
</evidence>
<dbReference type="PANTHER" id="PTHR47466:SF1">
    <property type="entry name" value="METALLOPROTEASE MEP1 (AFU_ORTHOLOGUE AFUA_1G07730)-RELATED"/>
    <property type="match status" value="1"/>
</dbReference>
<keyword evidence="11" id="KW-1185">Reference proteome</keyword>
<gene>
    <name evidence="10" type="ORF">SAMN02745121_02995</name>
</gene>